<protein>
    <submittedName>
        <fullName evidence="2">Uncharacterized protein</fullName>
    </submittedName>
</protein>
<proteinExistence type="predicted"/>
<feature type="compositionally biased region" description="Acidic residues" evidence="1">
    <location>
        <begin position="361"/>
        <end position="373"/>
    </location>
</feature>
<evidence type="ECO:0000313" key="2">
    <source>
        <dbReference type="EMBL" id="GJU09421.1"/>
    </source>
</evidence>
<feature type="compositionally biased region" description="Basic and acidic residues" evidence="1">
    <location>
        <begin position="719"/>
        <end position="735"/>
    </location>
</feature>
<comment type="caution">
    <text evidence="2">The sequence shown here is derived from an EMBL/GenBank/DDBJ whole genome shotgun (WGS) entry which is preliminary data.</text>
</comment>
<dbReference type="Proteomes" id="UP001151760">
    <property type="component" value="Unassembled WGS sequence"/>
</dbReference>
<feature type="region of interest" description="Disordered" evidence="1">
    <location>
        <begin position="252"/>
        <end position="373"/>
    </location>
</feature>
<feature type="compositionally biased region" description="Acidic residues" evidence="1">
    <location>
        <begin position="318"/>
        <end position="329"/>
    </location>
</feature>
<evidence type="ECO:0000256" key="1">
    <source>
        <dbReference type="SAM" id="MobiDB-lite"/>
    </source>
</evidence>
<feature type="compositionally biased region" description="Basic and acidic residues" evidence="1">
    <location>
        <begin position="695"/>
        <end position="705"/>
    </location>
</feature>
<accession>A0ABQ5JAU1</accession>
<feature type="compositionally biased region" description="Low complexity" evidence="1">
    <location>
        <begin position="736"/>
        <end position="745"/>
    </location>
</feature>
<feature type="compositionally biased region" description="Basic and acidic residues" evidence="1">
    <location>
        <begin position="306"/>
        <end position="315"/>
    </location>
</feature>
<reference evidence="2" key="2">
    <citation type="submission" date="2022-01" db="EMBL/GenBank/DDBJ databases">
        <authorList>
            <person name="Yamashiro T."/>
            <person name="Shiraishi A."/>
            <person name="Satake H."/>
            <person name="Nakayama K."/>
        </authorList>
    </citation>
    <scope>NUCLEOTIDE SEQUENCE</scope>
</reference>
<feature type="compositionally biased region" description="Basic residues" evidence="1">
    <location>
        <begin position="205"/>
        <end position="227"/>
    </location>
</feature>
<dbReference type="EMBL" id="BQNB010021726">
    <property type="protein sequence ID" value="GJU09421.1"/>
    <property type="molecule type" value="Genomic_DNA"/>
</dbReference>
<reference evidence="2" key="1">
    <citation type="journal article" date="2022" name="Int. J. Mol. Sci.">
        <title>Draft Genome of Tanacetum Coccineum: Genomic Comparison of Closely Related Tanacetum-Family Plants.</title>
        <authorList>
            <person name="Yamashiro T."/>
            <person name="Shiraishi A."/>
            <person name="Nakayama K."/>
            <person name="Satake H."/>
        </authorList>
    </citation>
    <scope>NUCLEOTIDE SEQUENCE</scope>
</reference>
<feature type="region of interest" description="Disordered" evidence="1">
    <location>
        <begin position="182"/>
        <end position="234"/>
    </location>
</feature>
<organism evidence="2 3">
    <name type="scientific">Tanacetum coccineum</name>
    <dbReference type="NCBI Taxonomy" id="301880"/>
    <lineage>
        <taxon>Eukaryota</taxon>
        <taxon>Viridiplantae</taxon>
        <taxon>Streptophyta</taxon>
        <taxon>Embryophyta</taxon>
        <taxon>Tracheophyta</taxon>
        <taxon>Spermatophyta</taxon>
        <taxon>Magnoliopsida</taxon>
        <taxon>eudicotyledons</taxon>
        <taxon>Gunneridae</taxon>
        <taxon>Pentapetalae</taxon>
        <taxon>asterids</taxon>
        <taxon>campanulids</taxon>
        <taxon>Asterales</taxon>
        <taxon>Asteraceae</taxon>
        <taxon>Asteroideae</taxon>
        <taxon>Anthemideae</taxon>
        <taxon>Anthemidinae</taxon>
        <taxon>Tanacetum</taxon>
    </lineage>
</organism>
<sequence>MKRFPVNVEVLIEILNICPKVPGKEFDEPRTEEEALSFIHELGHSGEIRYITDVVVDHLHQPWRTFASIINKCLYGKVSGLDKIRLSRVQIHWGMYYKKNLDFVALIWKDLAYQIDNIDSKKQDKMLYPIFTKIIIHHFLTKHKSISWRNKMFMHTAKDDSVLALLDSDAYKTYYAIASGAEPPMSRKSQKKSDSAISYEESPSKKKSPKVKKVSTAKPKPTKKKAPVKADRGKGLNVLSKVSLSEAAQLKEATKRSKKDFHISQASGPGDGTDFESGDPDEQHLKTTGADKGTGTILGVPNVPKYKSESEKESWGDSGEEDEDDENDSEDKSDNGDDDDDDRIKIPVLNQSRTEYYKEEENIDDEEMMDEEEDDEITKELYDDVNVNLGNEDTDMTNADQGASEQQNVSQESGFEQVEEDAHVTLTPVLDTQKADELVQSSSVSSDFTSKLLNLENPSPANNDITSLMETSTRHAMAVPEITSGFTITIPLPPLFLNPLLQQATQTPTPTTSEATTSFASLPDFLSVFKFNDRVTNLEKDLLEIKQVDQYAQALSFIPFIVDRYIDTKLGEAINKAIQAHNLDCRQEAQDEKNEYIGLIDTSMRTIIKEEKNVTESLEAAVLARSSSQPKSTYEAAASLSELKLTKILLDKIEESKSHLRADYKKKLYDALVESYNTENVLFNTYGEVFTLKRSQDDRNKDRDPSTGSDRGTKRRKSSKEAESSRDSRSKEKKSSSTSKDASQSQHKHYAKSAYAEEPSHTIDGTGVQQDQEFDTCGDLSRRYSTSVTKKKAATYKIKWIEDLVRNLWSLVKVIYDKHAYWGTSHWGPKRQHFYGFAASMSSSKDVYSRKRIIAVTRLTIMKKYDYGHLEEIEVRREDQKLYKFRECDFLRLRLQDIKYMLLLLVQQKLTNLTIDERYALNVVMVQDINKQLYERRLMGNLEKFVGRREYGNDLRLLERTI</sequence>
<gene>
    <name evidence="2" type="ORF">Tco_1131817</name>
</gene>
<feature type="region of interest" description="Disordered" evidence="1">
    <location>
        <begin position="695"/>
        <end position="769"/>
    </location>
</feature>
<keyword evidence="3" id="KW-1185">Reference proteome</keyword>
<evidence type="ECO:0000313" key="3">
    <source>
        <dbReference type="Proteomes" id="UP001151760"/>
    </source>
</evidence>
<name>A0ABQ5JAU1_9ASTR</name>